<dbReference type="AlphaFoldDB" id="A0AAN9UJ46"/>
<keyword evidence="4" id="KW-1185">Reference proteome</keyword>
<name>A0AAN9UJ46_9PEZI</name>
<evidence type="ECO:0000313" key="3">
    <source>
        <dbReference type="EMBL" id="KAK7745124.1"/>
    </source>
</evidence>
<dbReference type="EMBL" id="JAKJXP020000112">
    <property type="protein sequence ID" value="KAK7745124.1"/>
    <property type="molecule type" value="Genomic_DNA"/>
</dbReference>
<evidence type="ECO:0000313" key="4">
    <source>
        <dbReference type="Proteomes" id="UP001320420"/>
    </source>
</evidence>
<feature type="coiled-coil region" evidence="1">
    <location>
        <begin position="78"/>
        <end position="126"/>
    </location>
</feature>
<sequence>MPQAGPRYTAQASLSPGPARTPDVGRNTNNTPRSMGDATVQGRSTALGLTQSHETSASSSLEDDADGNSVVDVIMAKADALASKLRLEEQARIKAENEVRKLSGKLKTLQSRYERTADRLDKMMSQSRGFVTVTDEELKTRAERLRLSIRNFAIEYFSGPRQQHVNSEPPPRRRSRRIEIHKESYDTFMPHHYELYFYRPEGGPMVVQNFLWTVLKFKVFDRFRWAENVSNCLNEFWYRLAIKKTPGSHKSPDAIRKSQMWRASTTDLVLDHLGETESSGYTEKKREELVDEVRKVLDPFSSSHDDAYDGALSNILDAAVALDRTISTQVARIYWAFREKTDREHHAEEHHHKTHSEKGIVVVCPAMLKRGKSNGEEFDVETVLLPRVEATCKLE</sequence>
<accession>A0AAN9UJ46</accession>
<keyword evidence="1" id="KW-0175">Coiled coil</keyword>
<gene>
    <name evidence="3" type="ORF">SLS62_009923</name>
</gene>
<organism evidence="3 4">
    <name type="scientific">Diatrype stigma</name>
    <dbReference type="NCBI Taxonomy" id="117547"/>
    <lineage>
        <taxon>Eukaryota</taxon>
        <taxon>Fungi</taxon>
        <taxon>Dikarya</taxon>
        <taxon>Ascomycota</taxon>
        <taxon>Pezizomycotina</taxon>
        <taxon>Sordariomycetes</taxon>
        <taxon>Xylariomycetidae</taxon>
        <taxon>Xylariales</taxon>
        <taxon>Diatrypaceae</taxon>
        <taxon>Diatrype</taxon>
    </lineage>
</organism>
<proteinExistence type="predicted"/>
<evidence type="ECO:0000256" key="1">
    <source>
        <dbReference type="SAM" id="Coils"/>
    </source>
</evidence>
<evidence type="ECO:0000256" key="2">
    <source>
        <dbReference type="SAM" id="MobiDB-lite"/>
    </source>
</evidence>
<comment type="caution">
    <text evidence="3">The sequence shown here is derived from an EMBL/GenBank/DDBJ whole genome shotgun (WGS) entry which is preliminary data.</text>
</comment>
<reference evidence="3 4" key="1">
    <citation type="submission" date="2024-02" db="EMBL/GenBank/DDBJ databases">
        <title>De novo assembly and annotation of 12 fungi associated with fruit tree decline syndrome in Ontario, Canada.</title>
        <authorList>
            <person name="Sulman M."/>
            <person name="Ellouze W."/>
            <person name="Ilyukhin E."/>
        </authorList>
    </citation>
    <scope>NUCLEOTIDE SEQUENCE [LARGE SCALE GENOMIC DNA]</scope>
    <source>
        <strain evidence="3 4">M11/M66-122</strain>
    </source>
</reference>
<protein>
    <submittedName>
        <fullName evidence="3">Uncharacterized protein</fullName>
    </submittedName>
</protein>
<dbReference type="Proteomes" id="UP001320420">
    <property type="component" value="Unassembled WGS sequence"/>
</dbReference>
<feature type="region of interest" description="Disordered" evidence="2">
    <location>
        <begin position="1"/>
        <end position="40"/>
    </location>
</feature>